<evidence type="ECO:0000313" key="1">
    <source>
        <dbReference type="Proteomes" id="UP000790787"/>
    </source>
</evidence>
<organism evidence="1 2">
    <name type="scientific">Nicotiana tabacum</name>
    <name type="common">Common tobacco</name>
    <dbReference type="NCBI Taxonomy" id="4097"/>
    <lineage>
        <taxon>Eukaryota</taxon>
        <taxon>Viridiplantae</taxon>
        <taxon>Streptophyta</taxon>
        <taxon>Embryophyta</taxon>
        <taxon>Tracheophyta</taxon>
        <taxon>Spermatophyta</taxon>
        <taxon>Magnoliopsida</taxon>
        <taxon>eudicotyledons</taxon>
        <taxon>Gunneridae</taxon>
        <taxon>Pentapetalae</taxon>
        <taxon>asterids</taxon>
        <taxon>lamiids</taxon>
        <taxon>Solanales</taxon>
        <taxon>Solanaceae</taxon>
        <taxon>Nicotianoideae</taxon>
        <taxon>Nicotianeae</taxon>
        <taxon>Nicotiana</taxon>
    </lineage>
</organism>
<evidence type="ECO:0000313" key="2">
    <source>
        <dbReference type="RefSeq" id="XP_075087713.1"/>
    </source>
</evidence>
<sequence>MVDFNVIMGMDWLSSCYAILDCRAKLIRFQFPNEEVLEWKGISASLVGKFISYLKAQRMIAKGCLAYLAHIINPESDPPALQSVPVVREFPEVFPDDLPGLPPERIIDFGIDLMPGTQPISIPPYRMAPAELNELREQLKDLLDKGFIRPIQRQTLGREIQKLANDGIRLDETEEGGITAYALAQSSLVVHVKAKQDEDPYLVKLKGVKNKEITAFILGSDGVLKLNDQLCVPDVGGLMKAIMEEAHSSRCRSPVGWFEPAGVPLIGPEFVCEPLEKVQLIREILKATQSCQKSYSDKRHRDLEFMIGDKVFLKVSPMKGVMRFGKKGKLSPRFIGPYEIIEKKGKLDYELALPIELSFVHLVYA</sequence>
<gene>
    <name evidence="2" type="primary">LOC142169710</name>
</gene>
<reference evidence="1" key="1">
    <citation type="journal article" date="2014" name="Nat. Commun.">
        <title>The tobacco genome sequence and its comparison with those of tomato and potato.</title>
        <authorList>
            <person name="Sierro N."/>
            <person name="Battey J.N."/>
            <person name="Ouadi S."/>
            <person name="Bakaher N."/>
            <person name="Bovet L."/>
            <person name="Willig A."/>
            <person name="Goepfert S."/>
            <person name="Peitsch M.C."/>
            <person name="Ivanov N.V."/>
        </authorList>
    </citation>
    <scope>NUCLEOTIDE SEQUENCE [LARGE SCALE GENOMIC DNA]</scope>
</reference>
<keyword evidence="1" id="KW-1185">Reference proteome</keyword>
<reference evidence="2" key="2">
    <citation type="submission" date="2025-08" db="UniProtKB">
        <authorList>
            <consortium name="RefSeq"/>
        </authorList>
    </citation>
    <scope>IDENTIFICATION</scope>
    <source>
        <tissue evidence="2">Leaf</tissue>
    </source>
</reference>
<proteinExistence type="predicted"/>
<dbReference type="RefSeq" id="XP_075087713.1">
    <property type="nucleotide sequence ID" value="XM_075231612.1"/>
</dbReference>
<protein>
    <submittedName>
        <fullName evidence="2">Uncharacterized protein LOC142169710</fullName>
    </submittedName>
</protein>
<dbReference type="Proteomes" id="UP000790787">
    <property type="component" value="Chromosome 15"/>
</dbReference>
<name>A0AC58SRX1_TOBAC</name>
<accession>A0AC58SRX1</accession>